<dbReference type="AlphaFoldDB" id="R7T3E8"/>
<dbReference type="PANTHER" id="PTHR37984">
    <property type="entry name" value="PROTEIN CBG26694"/>
    <property type="match status" value="1"/>
</dbReference>
<evidence type="ECO:0000313" key="5">
    <source>
        <dbReference type="Proteomes" id="UP000014760"/>
    </source>
</evidence>
<keyword evidence="1" id="KW-0511">Multifunctional enzyme</keyword>
<reference evidence="3 5" key="2">
    <citation type="journal article" date="2013" name="Nature">
        <title>Insights into bilaterian evolution from three spiralian genomes.</title>
        <authorList>
            <person name="Simakov O."/>
            <person name="Marletaz F."/>
            <person name="Cho S.J."/>
            <person name="Edsinger-Gonzales E."/>
            <person name="Havlak P."/>
            <person name="Hellsten U."/>
            <person name="Kuo D.H."/>
            <person name="Larsson T."/>
            <person name="Lv J."/>
            <person name="Arendt D."/>
            <person name="Savage R."/>
            <person name="Osoegawa K."/>
            <person name="de Jong P."/>
            <person name="Grimwood J."/>
            <person name="Chapman J.A."/>
            <person name="Shapiro H."/>
            <person name="Aerts A."/>
            <person name="Otillar R.P."/>
            <person name="Terry A.Y."/>
            <person name="Boore J.L."/>
            <person name="Grigoriev I.V."/>
            <person name="Lindberg D.R."/>
            <person name="Seaver E.C."/>
            <person name="Weisblat D.A."/>
            <person name="Putnam N.H."/>
            <person name="Rokhsar D.S."/>
        </authorList>
    </citation>
    <scope>NUCLEOTIDE SEQUENCE</scope>
    <source>
        <strain evidence="3 5">I ESC-2004</strain>
    </source>
</reference>
<proteinExistence type="predicted"/>
<sequence length="208" mass="23123">MVDATAWGWQIGDGILAPVETTKGVVPENLWRRENSFQRIKEILVSADVLAHYDVRRKSIIAADASNSGLGAVLLQEDDDEIAHVQGKKQVIADSLSRAPAEGPSAKEIAFVEEVESFSDKSLLHLPASDHKIRAPQDAQLTDPLCTQVVEYCLKGWPPVMPHQPLLKPYWDKKQHLTVKEQLRLMYSARSTQDISGPLSAKPGRKRQ</sequence>
<evidence type="ECO:0000313" key="4">
    <source>
        <dbReference type="EnsemblMetazoa" id="CapteP192775"/>
    </source>
</evidence>
<organism evidence="3">
    <name type="scientific">Capitella teleta</name>
    <name type="common">Polychaete worm</name>
    <dbReference type="NCBI Taxonomy" id="283909"/>
    <lineage>
        <taxon>Eukaryota</taxon>
        <taxon>Metazoa</taxon>
        <taxon>Spiralia</taxon>
        <taxon>Lophotrochozoa</taxon>
        <taxon>Annelida</taxon>
        <taxon>Polychaeta</taxon>
        <taxon>Sedentaria</taxon>
        <taxon>Scolecida</taxon>
        <taxon>Capitellidae</taxon>
        <taxon>Capitella</taxon>
    </lineage>
</organism>
<dbReference type="OrthoDB" id="6220944at2759"/>
<dbReference type="EnsemblMetazoa" id="CapteT192775">
    <property type="protein sequence ID" value="CapteP192775"/>
    <property type="gene ID" value="CapteG192775"/>
</dbReference>
<dbReference type="EMBL" id="AMQN01015980">
    <property type="status" value="NOT_ANNOTATED_CDS"/>
    <property type="molecule type" value="Genomic_DNA"/>
</dbReference>
<dbReference type="HOGENOM" id="CLU_1322030_0_0_1"/>
<name>R7T3E8_CAPTE</name>
<dbReference type="EMBL" id="KB312416">
    <property type="protein sequence ID" value="ELT87257.1"/>
    <property type="molecule type" value="Genomic_DNA"/>
</dbReference>
<dbReference type="SUPFAM" id="SSF56672">
    <property type="entry name" value="DNA/RNA polymerases"/>
    <property type="match status" value="1"/>
</dbReference>
<dbReference type="InterPro" id="IPR043502">
    <property type="entry name" value="DNA/RNA_pol_sf"/>
</dbReference>
<evidence type="ECO:0000256" key="1">
    <source>
        <dbReference type="ARBA" id="ARBA00023268"/>
    </source>
</evidence>
<reference evidence="4" key="3">
    <citation type="submission" date="2015-06" db="UniProtKB">
        <authorList>
            <consortium name="EnsemblMetazoa"/>
        </authorList>
    </citation>
    <scope>IDENTIFICATION</scope>
</reference>
<dbReference type="Pfam" id="PF17919">
    <property type="entry name" value="RT_RNaseH_2"/>
    <property type="match status" value="1"/>
</dbReference>
<accession>R7T3E8</accession>
<evidence type="ECO:0000259" key="2">
    <source>
        <dbReference type="Pfam" id="PF17919"/>
    </source>
</evidence>
<dbReference type="Proteomes" id="UP000014760">
    <property type="component" value="Unassembled WGS sequence"/>
</dbReference>
<dbReference type="STRING" id="283909.R7T3E8"/>
<dbReference type="PANTHER" id="PTHR37984:SF5">
    <property type="entry name" value="PROTEIN NYNRIN-LIKE"/>
    <property type="match status" value="1"/>
</dbReference>
<keyword evidence="5" id="KW-1185">Reference proteome</keyword>
<protein>
    <recommendedName>
        <fullName evidence="2">Reverse transcriptase/retrotransposon-derived protein RNase H-like domain-containing protein</fullName>
    </recommendedName>
</protein>
<dbReference type="InterPro" id="IPR041577">
    <property type="entry name" value="RT_RNaseH_2"/>
</dbReference>
<reference evidence="5" key="1">
    <citation type="submission" date="2012-12" db="EMBL/GenBank/DDBJ databases">
        <authorList>
            <person name="Hellsten U."/>
            <person name="Grimwood J."/>
            <person name="Chapman J.A."/>
            <person name="Shapiro H."/>
            <person name="Aerts A."/>
            <person name="Otillar R.P."/>
            <person name="Terry A.Y."/>
            <person name="Boore J.L."/>
            <person name="Simakov O."/>
            <person name="Marletaz F."/>
            <person name="Cho S.-J."/>
            <person name="Edsinger-Gonzales E."/>
            <person name="Havlak P."/>
            <person name="Kuo D.-H."/>
            <person name="Larsson T."/>
            <person name="Lv J."/>
            <person name="Arendt D."/>
            <person name="Savage R."/>
            <person name="Osoegawa K."/>
            <person name="de Jong P."/>
            <person name="Lindberg D.R."/>
            <person name="Seaver E.C."/>
            <person name="Weisblat D.A."/>
            <person name="Putnam N.H."/>
            <person name="Grigoriev I.V."/>
            <person name="Rokhsar D.S."/>
        </authorList>
    </citation>
    <scope>NUCLEOTIDE SEQUENCE</scope>
    <source>
        <strain evidence="5">I ESC-2004</strain>
    </source>
</reference>
<gene>
    <name evidence="3" type="ORF">CAPTEDRAFT_192775</name>
</gene>
<evidence type="ECO:0000313" key="3">
    <source>
        <dbReference type="EMBL" id="ELT87257.1"/>
    </source>
</evidence>
<dbReference type="GO" id="GO:0003824">
    <property type="term" value="F:catalytic activity"/>
    <property type="evidence" value="ECO:0007669"/>
    <property type="project" value="UniProtKB-KW"/>
</dbReference>
<dbReference type="InterPro" id="IPR050951">
    <property type="entry name" value="Retrovirus_Pol_polyprotein"/>
</dbReference>
<feature type="domain" description="Reverse transcriptase/retrotransposon-derived protein RNase H-like" evidence="2">
    <location>
        <begin position="33"/>
        <end position="81"/>
    </location>
</feature>